<dbReference type="Pfam" id="PF24515">
    <property type="entry name" value="ARM_KNTC1_3rd"/>
    <property type="match status" value="1"/>
</dbReference>
<dbReference type="PANTHER" id="PTHR15688:SF1">
    <property type="entry name" value="KINETOCHORE-ASSOCIATED PROTEIN 1"/>
    <property type="match status" value="1"/>
</dbReference>
<dbReference type="EMBL" id="BRYA01001450">
    <property type="protein sequence ID" value="GMI43155.1"/>
    <property type="molecule type" value="Genomic_DNA"/>
</dbReference>
<keyword evidence="4" id="KW-1185">Reference proteome</keyword>
<feature type="compositionally biased region" description="Acidic residues" evidence="1">
    <location>
        <begin position="1661"/>
        <end position="1678"/>
    </location>
</feature>
<feature type="region of interest" description="Disordered" evidence="1">
    <location>
        <begin position="1660"/>
        <end position="1695"/>
    </location>
</feature>
<dbReference type="Proteomes" id="UP001165065">
    <property type="component" value="Unassembled WGS sequence"/>
</dbReference>
<feature type="compositionally biased region" description="Basic and acidic residues" evidence="1">
    <location>
        <begin position="1773"/>
        <end position="1786"/>
    </location>
</feature>
<evidence type="ECO:0000313" key="3">
    <source>
        <dbReference type="EMBL" id="GMI43155.1"/>
    </source>
</evidence>
<proteinExistence type="predicted"/>
<protein>
    <recommendedName>
        <fullName evidence="2">KNTC1 third ARM-repeats domain-containing protein</fullName>
    </recommendedName>
</protein>
<evidence type="ECO:0000256" key="1">
    <source>
        <dbReference type="SAM" id="MobiDB-lite"/>
    </source>
</evidence>
<dbReference type="PANTHER" id="PTHR15688">
    <property type="entry name" value="KINETOCHORE-ASSOCIATED PROTEIN 1"/>
    <property type="match status" value="1"/>
</dbReference>
<dbReference type="GO" id="GO:0005828">
    <property type="term" value="C:kinetochore microtubule"/>
    <property type="evidence" value="ECO:0007669"/>
    <property type="project" value="TreeGrafter"/>
</dbReference>
<name>A0A9W7GG68_9STRA</name>
<dbReference type="InterPro" id="IPR055405">
    <property type="entry name" value="ARM_KNTC1_3rd"/>
</dbReference>
<evidence type="ECO:0000313" key="4">
    <source>
        <dbReference type="Proteomes" id="UP001165065"/>
    </source>
</evidence>
<organism evidence="3 4">
    <name type="scientific">Triparma columacea</name>
    <dbReference type="NCBI Taxonomy" id="722753"/>
    <lineage>
        <taxon>Eukaryota</taxon>
        <taxon>Sar</taxon>
        <taxon>Stramenopiles</taxon>
        <taxon>Ochrophyta</taxon>
        <taxon>Bolidophyceae</taxon>
        <taxon>Parmales</taxon>
        <taxon>Triparmaceae</taxon>
        <taxon>Triparma</taxon>
    </lineage>
</organism>
<reference evidence="4" key="1">
    <citation type="journal article" date="2023" name="Commun. Biol.">
        <title>Genome analysis of Parmales, the sister group of diatoms, reveals the evolutionary specialization of diatoms from phago-mixotrophs to photoautotrophs.</title>
        <authorList>
            <person name="Ban H."/>
            <person name="Sato S."/>
            <person name="Yoshikawa S."/>
            <person name="Yamada K."/>
            <person name="Nakamura Y."/>
            <person name="Ichinomiya M."/>
            <person name="Sato N."/>
            <person name="Blanc-Mathieu R."/>
            <person name="Endo H."/>
            <person name="Kuwata A."/>
            <person name="Ogata H."/>
        </authorList>
    </citation>
    <scope>NUCLEOTIDE SEQUENCE [LARGE SCALE GENOMIC DNA]</scope>
</reference>
<dbReference type="GO" id="GO:0007094">
    <property type="term" value="P:mitotic spindle assembly checkpoint signaling"/>
    <property type="evidence" value="ECO:0007669"/>
    <property type="project" value="TreeGrafter"/>
</dbReference>
<accession>A0A9W7GG68</accession>
<dbReference type="OrthoDB" id="47965at2759"/>
<dbReference type="GO" id="GO:1903394">
    <property type="term" value="P:protein localization to kinetochore involved in kinetochore assembly"/>
    <property type="evidence" value="ECO:0007669"/>
    <property type="project" value="TreeGrafter"/>
</dbReference>
<dbReference type="GO" id="GO:0005737">
    <property type="term" value="C:cytoplasm"/>
    <property type="evidence" value="ECO:0007669"/>
    <property type="project" value="TreeGrafter"/>
</dbReference>
<feature type="region of interest" description="Disordered" evidence="1">
    <location>
        <begin position="1771"/>
        <end position="1806"/>
    </location>
</feature>
<comment type="caution">
    <text evidence="3">The sequence shown here is derived from an EMBL/GenBank/DDBJ whole genome shotgun (WGS) entry which is preliminary data.</text>
</comment>
<feature type="compositionally biased region" description="Basic and acidic residues" evidence="1">
    <location>
        <begin position="1685"/>
        <end position="1695"/>
    </location>
</feature>
<dbReference type="GO" id="GO:0031267">
    <property type="term" value="F:small GTPase binding"/>
    <property type="evidence" value="ECO:0007669"/>
    <property type="project" value="TreeGrafter"/>
</dbReference>
<dbReference type="GO" id="GO:0000070">
    <property type="term" value="P:mitotic sister chromatid segregation"/>
    <property type="evidence" value="ECO:0007669"/>
    <property type="project" value="TreeGrafter"/>
</dbReference>
<dbReference type="GO" id="GO:1990423">
    <property type="term" value="C:RZZ complex"/>
    <property type="evidence" value="ECO:0007669"/>
    <property type="project" value="TreeGrafter"/>
</dbReference>
<sequence length="2098" mass="229899">MPFTAATPREKMFENEIVSVSPHAVVTTKTIESLDPDSTTPSLLHGITPVLSASSSASFICISSPTAVTCYPTASPHVPFTIKLPNASAMDLSSSVLALISSSTLHVFKLHPDRPPTLTLQHPFSPSPTLPPNPVILSETKVFVPSHPTPQTLDFTETAPLLYEIGDLLNAKKYDEITSLLPSKIPLQQLPPYLHPSTFAASRILSSLPSADFTSTIKSELRMLFSAIISTPEIAVPCLGTIVSGVVEMHGCEREEALEKATIIRDAMVKGEEVVDKKYKPALANCVETLDQYLTMVATLKGKVPPVTNLEELITLYVRRGWFETADPLVRSHPLATVGYRWSQFVQTHHLLQFTHWLATLPNSQVHPSVLDTILAQVIQEAVDASPFVAPVKKLLDGSPLNPILPKDRSISSTARREATSEYDLPSVLAALRVAEVAEVRPSEAWDLGGHQVALNMARVGKWEKASKIWGDRGDEIVVCVVEESCRTSGSVTRALLDRLLEISNLEVRAGCCLKVLQGKLSGTIDVEDEVIEEVARQAQLWDTTSKSSIIETERLRKITDIVVKYCGKEATEGFRFSDDRCSAKLLSHVCSFVDVESVDGDVEVICKAFNNCKIERSYFERLCHLAKTGERLDKVQSLAETIWEKAREHAPDVIHSFIDWALEFIDKEMIWGETSRAIAAALQVVARTSARCDSRTKRSGWLKMKEDLNCKAAFMELKEGAEDVRSLVRRLVEQAGGIGGEKKMDLVRKSLSKVFGRECKDVEMYFDVVADLYSAWVSSEEALEGANEQLDLSLSESDEEISFKPTNLTSPPPIALPAPPKNSNMHEAHPALHRFWDFVVYSKILEEAKEKNAATVPGLLLITKTLMNLASLKSTSVGIKTGLVKKCAEVLRQHIIVAAEGDSLLSALEILEDLELVEETMMRMGEGIGEDIEAVLSPDSRGLGTSIQSIALKLNETHYMTDGLTLPVKETICSIEGVLGGGDWGAVVSFLETHSNLALSLRIISNAKVAGRDVAAKDQLLQKLAARCLNHSAIDVDLSTAYLLLLSQKSAFKIYRNALPPAMSSLAYDRVYVLSEIGIRAAEVWGNQADFHKQCMRLKKNAKWWGVMKKFGVAFEPKKFEGEDKDIVDYAQGLVTSLTEKCGEVMASDKAIAITVEYCKCFGVDEHVAPQKQIEYILHNVSKGGVEEGGLVAALNMLPSTAARLSTLRKCIIDLEGTSRYATHYSLHNVALEFYDRQLGELLRECCDEDVIIEHKPNRRARKAMADAADDAGKQGGEERSKKELLNEKKTMIREEIERVRLRRDCLEILITYEKAKGREAGRLPHYNRLFQKLPTPFGSSQRKLKMAGVLLNLKREAGFFDPLNSLREFLKNEDDSQSATILAPLNHCLKVPRGYIQARFVQEMFLKHVGGDDGQMPLFESSVKPVMLKLPNKDAAIFGEWCAGQYGLAGRVGRWVKDRLECLKLSYELGVAGGSNEEVVARIRRSMDGLIVEMKVRDTLGHGAEKNSLLGGLVDSIVEGGDFLRADDFVARLLIEGSRRVGSAVYSGVGIGTEDCRKSAWKIHSACAIVSEGSGGSGVAIGKIVRDLVARILDGGVVPRAGKGHFYGDQDEDRNYEDDDVYSSQASSTGSGGEGEGDIVMDLKLGKLASVGGSMTVVEEADEDDHDDDDDDDDDEVGRGQGLKREALTKSARESCEAEVAKAGMEVAFLLSYSKGYFGEACDDGEEWGTNLSNSTDRKGTNTLRGSKVDFGASHAFNLLSTVFATHMKKSTKERNPSRNETRKILGVNDVSNRHDADEGASGGAKTELFTTSKYAAKYRAMRAALHLVPEEVLIQVKDERMGLKDHSLEDLVFACFVAKELEALGIPMPCGSIVELSEVEWSGLARSMWRDHRENVGTGMERFLVLLVDLCVRGGGDNNLLQIAAKRIMEEGWHRSLLVCCEILLRGGVKAGKEVAGLKALVKEVGKGVVRGIEDGGEGVHEAVDRLTKVIAMLSGVPGGKGDWSGIVKGLVEAIGGDVGRRGRCILEAAVIIGKSISVKERRKEAWTAILGAEGGREVVNAVLGISDQRKEMGETLGTYELVEDEGMLYEELRE</sequence>
<evidence type="ECO:0000259" key="2">
    <source>
        <dbReference type="Pfam" id="PF24515"/>
    </source>
</evidence>
<feature type="region of interest" description="Disordered" evidence="1">
    <location>
        <begin position="1605"/>
        <end position="1638"/>
    </location>
</feature>
<dbReference type="InterPro" id="IPR052802">
    <property type="entry name" value="KNTC1"/>
</dbReference>
<feature type="domain" description="KNTC1 third ARM-repeats" evidence="2">
    <location>
        <begin position="1021"/>
        <end position="1188"/>
    </location>
</feature>
<gene>
    <name evidence="3" type="ORF">TrCOL_g9753</name>
</gene>
<feature type="compositionally biased region" description="Acidic residues" evidence="1">
    <location>
        <begin position="1611"/>
        <end position="1623"/>
    </location>
</feature>